<dbReference type="GO" id="GO:0005615">
    <property type="term" value="C:extracellular space"/>
    <property type="evidence" value="ECO:0007669"/>
    <property type="project" value="TreeGrafter"/>
</dbReference>
<gene>
    <name evidence="5" type="ORF">H310_08837</name>
</gene>
<evidence type="ECO:0000256" key="3">
    <source>
        <dbReference type="ARBA" id="ARBA00022702"/>
    </source>
</evidence>
<evidence type="ECO:0000313" key="5">
    <source>
        <dbReference type="EMBL" id="ETV98092.1"/>
    </source>
</evidence>
<proteinExistence type="inferred from homology"/>
<dbReference type="PANTHER" id="PTHR11245:SF6">
    <property type="entry name" value="DUF19 DOMAIN-CONTAINING PROTEIN"/>
    <property type="match status" value="1"/>
</dbReference>
<keyword evidence="3" id="KW-0372">Hormone</keyword>
<dbReference type="eggNOG" id="ENOG502S7EB">
    <property type="taxonomic scope" value="Eukaryota"/>
</dbReference>
<evidence type="ECO:0000256" key="4">
    <source>
        <dbReference type="ARBA" id="ARBA00023157"/>
    </source>
</evidence>
<accession>A0A024TXL4</accession>
<name>A0A024TXL4_9STRA</name>
<organism evidence="5">
    <name type="scientific">Aphanomyces invadans</name>
    <dbReference type="NCBI Taxonomy" id="157072"/>
    <lineage>
        <taxon>Eukaryota</taxon>
        <taxon>Sar</taxon>
        <taxon>Stramenopiles</taxon>
        <taxon>Oomycota</taxon>
        <taxon>Saprolegniomycetes</taxon>
        <taxon>Saprolegniales</taxon>
        <taxon>Verrucalvaceae</taxon>
        <taxon>Aphanomyces</taxon>
    </lineage>
</organism>
<comment type="similarity">
    <text evidence="1">Belongs to the stanniocalcin family.</text>
</comment>
<feature type="non-terminal residue" evidence="5">
    <location>
        <position position="1"/>
    </location>
</feature>
<evidence type="ECO:0000256" key="2">
    <source>
        <dbReference type="ARBA" id="ARBA00011748"/>
    </source>
</evidence>
<evidence type="ECO:0000256" key="1">
    <source>
        <dbReference type="ARBA" id="ARBA00008693"/>
    </source>
</evidence>
<dbReference type="EMBL" id="KI913970">
    <property type="protein sequence ID" value="ETV98092.1"/>
    <property type="molecule type" value="Genomic_DNA"/>
</dbReference>
<comment type="subunit">
    <text evidence="2">Homodimer; disulfide-linked.</text>
</comment>
<dbReference type="OrthoDB" id="60846at2759"/>
<keyword evidence="4" id="KW-1015">Disulfide bond</keyword>
<dbReference type="STRING" id="157072.A0A024TXL4"/>
<dbReference type="GO" id="GO:0005179">
    <property type="term" value="F:hormone activity"/>
    <property type="evidence" value="ECO:0007669"/>
    <property type="project" value="UniProtKB-KW"/>
</dbReference>
<dbReference type="PANTHER" id="PTHR11245">
    <property type="entry name" value="STANNIOCALCIN"/>
    <property type="match status" value="1"/>
</dbReference>
<dbReference type="VEuPathDB" id="FungiDB:H310_08837"/>
<reference evidence="5" key="1">
    <citation type="submission" date="2013-12" db="EMBL/GenBank/DDBJ databases">
        <title>The Genome Sequence of Aphanomyces invadans NJM9701.</title>
        <authorList>
            <consortium name="The Broad Institute Genomics Platform"/>
            <person name="Russ C."/>
            <person name="Tyler B."/>
            <person name="van West P."/>
            <person name="Dieguez-Uribeondo J."/>
            <person name="Young S.K."/>
            <person name="Zeng Q."/>
            <person name="Gargeya S."/>
            <person name="Fitzgerald M."/>
            <person name="Abouelleil A."/>
            <person name="Alvarado L."/>
            <person name="Chapman S.B."/>
            <person name="Gainer-Dewar J."/>
            <person name="Goldberg J."/>
            <person name="Griggs A."/>
            <person name="Gujja S."/>
            <person name="Hansen M."/>
            <person name="Howarth C."/>
            <person name="Imamovic A."/>
            <person name="Ireland A."/>
            <person name="Larimer J."/>
            <person name="McCowan C."/>
            <person name="Murphy C."/>
            <person name="Pearson M."/>
            <person name="Poon T.W."/>
            <person name="Priest M."/>
            <person name="Roberts A."/>
            <person name="Saif S."/>
            <person name="Shea T."/>
            <person name="Sykes S."/>
            <person name="Wortman J."/>
            <person name="Nusbaum C."/>
            <person name="Birren B."/>
        </authorList>
    </citation>
    <scope>NUCLEOTIDE SEQUENCE [LARGE SCALE GENOMIC DNA]</scope>
    <source>
        <strain evidence="5">NJM9701</strain>
    </source>
</reference>
<dbReference type="AlphaFoldDB" id="A0A024TXL4"/>
<protein>
    <submittedName>
        <fullName evidence="5">Uncharacterized protein</fullName>
    </submittedName>
</protein>
<dbReference type="RefSeq" id="XP_008872967.1">
    <property type="nucleotide sequence ID" value="XM_008874745.1"/>
</dbReference>
<sequence>LTTSSVCASSHQQSHNFAVHTTTMKVTVLAAAVASSCALRQDQGHHTDPANLPQCQRPVPKSCAFYSQCIEVAHPCGPRGYAIDFGEKYCVKFNEKKDWFSEDGRRWLDGTMTCLQQKLVPMLRSPNVTCEAIRTFAFNSHPACYTNDNDNNFSVCDLPIGDWMSLVRVIGLQTLIQLDTMMNGVTTGIACLKAFSHWARQLDAFENFTTRE</sequence>
<dbReference type="InterPro" id="IPR004978">
    <property type="entry name" value="Stanniocalcin"/>
</dbReference>
<dbReference type="GeneID" id="20085887"/>
<dbReference type="GO" id="GO:0006874">
    <property type="term" value="P:intracellular calcium ion homeostasis"/>
    <property type="evidence" value="ECO:0007669"/>
    <property type="project" value="TreeGrafter"/>
</dbReference>